<dbReference type="InterPro" id="IPR017452">
    <property type="entry name" value="GPCR_Rhodpsn_7TM"/>
</dbReference>
<evidence type="ECO:0000313" key="8">
    <source>
        <dbReference type="Proteomes" id="UP000694397"/>
    </source>
</evidence>
<accession>A0A8C9W9T1</accession>
<organism evidence="7 8">
    <name type="scientific">Scleropages formosus</name>
    <name type="common">Asian bonytongue</name>
    <name type="synonym">Osteoglossum formosum</name>
    <dbReference type="NCBI Taxonomy" id="113540"/>
    <lineage>
        <taxon>Eukaryota</taxon>
        <taxon>Metazoa</taxon>
        <taxon>Chordata</taxon>
        <taxon>Craniata</taxon>
        <taxon>Vertebrata</taxon>
        <taxon>Euteleostomi</taxon>
        <taxon>Actinopterygii</taxon>
        <taxon>Neopterygii</taxon>
        <taxon>Teleostei</taxon>
        <taxon>Osteoglossocephala</taxon>
        <taxon>Osteoglossomorpha</taxon>
        <taxon>Osteoglossiformes</taxon>
        <taxon>Osteoglossidae</taxon>
        <taxon>Scleropages</taxon>
    </lineage>
</organism>
<evidence type="ECO:0000256" key="3">
    <source>
        <dbReference type="ARBA" id="ARBA00022989"/>
    </source>
</evidence>
<reference evidence="7 8" key="1">
    <citation type="submission" date="2019-04" db="EMBL/GenBank/DDBJ databases">
        <authorList>
            <consortium name="Wellcome Sanger Institute Data Sharing"/>
        </authorList>
    </citation>
    <scope>NUCLEOTIDE SEQUENCE [LARGE SCALE GENOMIC DNA]</scope>
</reference>
<dbReference type="AlphaFoldDB" id="A0A8C9W9T1"/>
<reference evidence="7" key="3">
    <citation type="submission" date="2025-09" db="UniProtKB">
        <authorList>
            <consortium name="Ensembl"/>
        </authorList>
    </citation>
    <scope>IDENTIFICATION</scope>
</reference>
<protein>
    <submittedName>
        <fullName evidence="7">Si:dkey-30c15.2</fullName>
    </submittedName>
</protein>
<dbReference type="PROSITE" id="PS50262">
    <property type="entry name" value="G_PROTEIN_RECEP_F1_2"/>
    <property type="match status" value="1"/>
</dbReference>
<dbReference type="SUPFAM" id="SSF81321">
    <property type="entry name" value="Family A G protein-coupled receptor-like"/>
    <property type="match status" value="1"/>
</dbReference>
<reference evidence="7" key="2">
    <citation type="submission" date="2025-08" db="UniProtKB">
        <authorList>
            <consortium name="Ensembl"/>
        </authorList>
    </citation>
    <scope>IDENTIFICATION</scope>
</reference>
<feature type="transmembrane region" description="Helical" evidence="5">
    <location>
        <begin position="158"/>
        <end position="176"/>
    </location>
</feature>
<dbReference type="Proteomes" id="UP000694397">
    <property type="component" value="Chromosome 5"/>
</dbReference>
<evidence type="ECO:0000313" key="7">
    <source>
        <dbReference type="Ensembl" id="ENSSFOP00015070933.1"/>
    </source>
</evidence>
<proteinExistence type="predicted"/>
<evidence type="ECO:0000256" key="4">
    <source>
        <dbReference type="ARBA" id="ARBA00023136"/>
    </source>
</evidence>
<feature type="transmembrane region" description="Helical" evidence="5">
    <location>
        <begin position="57"/>
        <end position="77"/>
    </location>
</feature>
<dbReference type="OrthoDB" id="9892611at2759"/>
<feature type="transmembrane region" description="Helical" evidence="5">
    <location>
        <begin position="318"/>
        <end position="339"/>
    </location>
</feature>
<dbReference type="PANTHER" id="PTHR23112">
    <property type="entry name" value="G PROTEIN-COUPLED RECEPTOR 157-RELATED"/>
    <property type="match status" value="1"/>
</dbReference>
<feature type="domain" description="G-protein coupled receptors family 1 profile" evidence="6">
    <location>
        <begin position="35"/>
        <end position="336"/>
    </location>
</feature>
<gene>
    <name evidence="7" type="primary">LOC108942199</name>
</gene>
<dbReference type="Ensembl" id="ENSSFOT00015063462.1">
    <property type="protein sequence ID" value="ENSSFOP00015070933.1"/>
    <property type="gene ID" value="ENSSFOG00015029724.1"/>
</dbReference>
<feature type="transmembrane region" description="Helical" evidence="5">
    <location>
        <begin position="281"/>
        <end position="306"/>
    </location>
</feature>
<dbReference type="GO" id="GO:0004930">
    <property type="term" value="F:G protein-coupled receptor activity"/>
    <property type="evidence" value="ECO:0007669"/>
    <property type="project" value="TreeGrafter"/>
</dbReference>
<evidence type="ECO:0000256" key="2">
    <source>
        <dbReference type="ARBA" id="ARBA00022692"/>
    </source>
</evidence>
<evidence type="ECO:0000256" key="1">
    <source>
        <dbReference type="ARBA" id="ARBA00004141"/>
    </source>
</evidence>
<dbReference type="Gene3D" id="1.20.1070.10">
    <property type="entry name" value="Rhodopsin 7-helix transmembrane proteins"/>
    <property type="match status" value="1"/>
</dbReference>
<keyword evidence="2 5" id="KW-0812">Transmembrane</keyword>
<dbReference type="GO" id="GO:0005886">
    <property type="term" value="C:plasma membrane"/>
    <property type="evidence" value="ECO:0007669"/>
    <property type="project" value="TreeGrafter"/>
</dbReference>
<name>A0A8C9W9T1_SCLFO</name>
<keyword evidence="3 5" id="KW-1133">Transmembrane helix</keyword>
<feature type="transmembrane region" description="Helical" evidence="5">
    <location>
        <begin position="231"/>
        <end position="251"/>
    </location>
</feature>
<feature type="transmembrane region" description="Helical" evidence="5">
    <location>
        <begin position="97"/>
        <end position="115"/>
    </location>
</feature>
<comment type="subcellular location">
    <subcellularLocation>
        <location evidence="1">Membrane</location>
        <topology evidence="1">Multi-pass membrane protein</topology>
    </subcellularLocation>
</comment>
<dbReference type="PANTHER" id="PTHR23112:SF36">
    <property type="entry name" value="SI:DKEY-30C15.2 PROTEIN"/>
    <property type="match status" value="1"/>
</dbReference>
<keyword evidence="8" id="KW-1185">Reference proteome</keyword>
<dbReference type="GeneTree" id="ENSGT00660000097187"/>
<dbReference type="GO" id="GO:0007189">
    <property type="term" value="P:adenylate cyclase-activating G protein-coupled receptor signaling pathway"/>
    <property type="evidence" value="ECO:0007669"/>
    <property type="project" value="TreeGrafter"/>
</dbReference>
<feature type="transmembrane region" description="Helical" evidence="5">
    <location>
        <begin position="20"/>
        <end position="45"/>
    </location>
</feature>
<evidence type="ECO:0000259" key="6">
    <source>
        <dbReference type="PROSITE" id="PS50262"/>
    </source>
</evidence>
<evidence type="ECO:0000256" key="5">
    <source>
        <dbReference type="SAM" id="Phobius"/>
    </source>
</evidence>
<keyword evidence="4 5" id="KW-0472">Membrane</keyword>
<sequence>MSVPEVPDLRTELQSDQIYALSLVYVSSLSLSVIGSLSVLVVSFTKRRILNEQVQPLLQLATANFLAAAVLLCTSAVNLVPLSQLLNRVLVCERGLPLSLTFFFISFLLIIIYGCESRQMVEVWKERSSQSQDWGVTHRGAVEKQFTWNCWTKGCSPLYIVVWCVPIAGYFGYVFTESLTQADLFPAPSDATVNESVSDHTKFCTSCILLLHIRNDGCSHVDSQHDVFLRWLLLASAVLVIICCLVMYCRVSDWLLTYEERALFPVEGDGFSRKHLRGVRFTARSMVLVIVLCWSPALLLLGLSFVETVPQERLFPLYVLQALTVSLQGFLDSIVYAWLRRNFREAVLGEGVPLLARVPEAFFDDSLSRVR</sequence>